<evidence type="ECO:0000313" key="6">
    <source>
        <dbReference type="Proteomes" id="UP000371041"/>
    </source>
</evidence>
<dbReference type="GO" id="GO:0000976">
    <property type="term" value="F:transcription cis-regulatory region binding"/>
    <property type="evidence" value="ECO:0007669"/>
    <property type="project" value="TreeGrafter"/>
</dbReference>
<dbReference type="InterPro" id="IPR045823">
    <property type="entry name" value="TetR_C_32"/>
</dbReference>
<dbReference type="InterPro" id="IPR050109">
    <property type="entry name" value="HTH-type_TetR-like_transc_reg"/>
</dbReference>
<protein>
    <submittedName>
        <fullName evidence="5">TetR family transcriptional regulator</fullName>
    </submittedName>
</protein>
<dbReference type="Pfam" id="PF00440">
    <property type="entry name" value="TetR_N"/>
    <property type="match status" value="1"/>
</dbReference>
<dbReference type="Gene3D" id="1.10.357.10">
    <property type="entry name" value="Tetracycline Repressor, domain 2"/>
    <property type="match status" value="1"/>
</dbReference>
<dbReference type="EMBL" id="CP045929">
    <property type="protein sequence ID" value="QGK70991.1"/>
    <property type="molecule type" value="Genomic_DNA"/>
</dbReference>
<evidence type="ECO:0000256" key="1">
    <source>
        <dbReference type="ARBA" id="ARBA00023125"/>
    </source>
</evidence>
<dbReference type="Proteomes" id="UP000371041">
    <property type="component" value="Chromosome"/>
</dbReference>
<proteinExistence type="predicted"/>
<dbReference type="InterPro" id="IPR009057">
    <property type="entry name" value="Homeodomain-like_sf"/>
</dbReference>
<evidence type="ECO:0000256" key="2">
    <source>
        <dbReference type="PROSITE-ProRule" id="PRU00335"/>
    </source>
</evidence>
<dbReference type="SUPFAM" id="SSF48498">
    <property type="entry name" value="Tetracyclin repressor-like, C-terminal domain"/>
    <property type="match status" value="1"/>
</dbReference>
<accession>A0A5Q3Q8J1</accession>
<dbReference type="Pfam" id="PF19344">
    <property type="entry name" value="TetR_C_32"/>
    <property type="match status" value="1"/>
</dbReference>
<evidence type="ECO:0000259" key="4">
    <source>
        <dbReference type="PROSITE" id="PS50977"/>
    </source>
</evidence>
<dbReference type="AlphaFoldDB" id="A0A5Q3Q8J1"/>
<evidence type="ECO:0000256" key="3">
    <source>
        <dbReference type="SAM" id="MobiDB-lite"/>
    </source>
</evidence>
<organism evidence="5 6">
    <name type="scientific">Allosaccharopolyspora coralli</name>
    <dbReference type="NCBI Taxonomy" id="2665642"/>
    <lineage>
        <taxon>Bacteria</taxon>
        <taxon>Bacillati</taxon>
        <taxon>Actinomycetota</taxon>
        <taxon>Actinomycetes</taxon>
        <taxon>Pseudonocardiales</taxon>
        <taxon>Pseudonocardiaceae</taxon>
        <taxon>Allosaccharopolyspora</taxon>
    </lineage>
</organism>
<dbReference type="SUPFAM" id="SSF46689">
    <property type="entry name" value="Homeodomain-like"/>
    <property type="match status" value="1"/>
</dbReference>
<dbReference type="PANTHER" id="PTHR30055:SF160">
    <property type="entry name" value="TRANSCRIPTIONAL REGULATORY PROTEIN (PROBABLY ASNC-FAMILY)-RELATED"/>
    <property type="match status" value="1"/>
</dbReference>
<dbReference type="KEGG" id="sace:GIY23_17005"/>
<dbReference type="GO" id="GO:0003700">
    <property type="term" value="F:DNA-binding transcription factor activity"/>
    <property type="evidence" value="ECO:0007669"/>
    <property type="project" value="TreeGrafter"/>
</dbReference>
<keyword evidence="1 2" id="KW-0238">DNA-binding</keyword>
<dbReference type="PROSITE" id="PS50977">
    <property type="entry name" value="HTH_TETR_2"/>
    <property type="match status" value="1"/>
</dbReference>
<sequence length="228" mass="24849">MPPHSATPETADGRADRWAGQRQRRRAELVDAALAAIAEHGPTVSTEQIATHAGVSRPHLYRRFRGAEDLHREVARRIGELVLAEMTPLLDKPGGSARAIIEQAVSAMVRWLTDNAHLYRYLVHRAAEGKDSGEDVAGGVRTAIGSQLSALLAAYMEILEIRQPIADPGAFGIVGFVESATNRWLDEPGELTREELIAHLTGWIWGTIDHVLRTSGVHIEADTPLPGL</sequence>
<name>A0A5Q3Q8J1_9PSEU</name>
<dbReference type="PANTHER" id="PTHR30055">
    <property type="entry name" value="HTH-TYPE TRANSCRIPTIONAL REGULATOR RUTR"/>
    <property type="match status" value="1"/>
</dbReference>
<keyword evidence="6" id="KW-1185">Reference proteome</keyword>
<gene>
    <name evidence="5" type="ORF">GIY23_17005</name>
</gene>
<feature type="region of interest" description="Disordered" evidence="3">
    <location>
        <begin position="1"/>
        <end position="21"/>
    </location>
</feature>
<feature type="DNA-binding region" description="H-T-H motif" evidence="2">
    <location>
        <begin position="45"/>
        <end position="64"/>
    </location>
</feature>
<reference evidence="6" key="1">
    <citation type="submission" date="2019-11" db="EMBL/GenBank/DDBJ databases">
        <title>The complete genome sequence of Saccharopolyspora sp. E2A.</title>
        <authorList>
            <person name="Zhang G."/>
        </authorList>
    </citation>
    <scope>NUCLEOTIDE SEQUENCE [LARGE SCALE GENOMIC DNA]</scope>
    <source>
        <strain evidence="6">E2A</strain>
    </source>
</reference>
<evidence type="ECO:0000313" key="5">
    <source>
        <dbReference type="EMBL" id="QGK70991.1"/>
    </source>
</evidence>
<dbReference type="RefSeq" id="WP_154077568.1">
    <property type="nucleotide sequence ID" value="NZ_CP045929.1"/>
</dbReference>
<dbReference type="InterPro" id="IPR001647">
    <property type="entry name" value="HTH_TetR"/>
</dbReference>
<dbReference type="InterPro" id="IPR036271">
    <property type="entry name" value="Tet_transcr_reg_TetR-rel_C_sf"/>
</dbReference>
<feature type="domain" description="HTH tetR-type" evidence="4">
    <location>
        <begin position="23"/>
        <end position="82"/>
    </location>
</feature>